<dbReference type="Pfam" id="PF01390">
    <property type="entry name" value="SEA"/>
    <property type="match status" value="1"/>
</dbReference>
<dbReference type="OrthoDB" id="7493297at2759"/>
<keyword evidence="2" id="KW-0812">Transmembrane</keyword>
<protein>
    <recommendedName>
        <fullName evidence="3">SEA domain-containing protein</fullName>
    </recommendedName>
</protein>
<reference evidence="4" key="2">
    <citation type="submission" date="2017-10" db="EMBL/GenBank/DDBJ databases">
        <title>Ladona fulva Genome sequencing and assembly.</title>
        <authorList>
            <person name="Murali S."/>
            <person name="Richards S."/>
            <person name="Bandaranaike D."/>
            <person name="Bellair M."/>
            <person name="Blankenburg K."/>
            <person name="Chao H."/>
            <person name="Dinh H."/>
            <person name="Doddapaneni H."/>
            <person name="Dugan-Rocha S."/>
            <person name="Elkadiri S."/>
            <person name="Gnanaolivu R."/>
            <person name="Hernandez B."/>
            <person name="Skinner E."/>
            <person name="Javaid M."/>
            <person name="Lee S."/>
            <person name="Li M."/>
            <person name="Ming W."/>
            <person name="Munidasa M."/>
            <person name="Muniz J."/>
            <person name="Nguyen L."/>
            <person name="Hughes D."/>
            <person name="Osuji N."/>
            <person name="Pu L.-L."/>
            <person name="Puazo M."/>
            <person name="Qu C."/>
            <person name="Quiroz J."/>
            <person name="Raj R."/>
            <person name="Weissenberger G."/>
            <person name="Xin Y."/>
            <person name="Zou X."/>
            <person name="Han Y."/>
            <person name="Worley K."/>
            <person name="Muzny D."/>
            <person name="Gibbs R."/>
        </authorList>
    </citation>
    <scope>NUCLEOTIDE SEQUENCE</scope>
    <source>
        <strain evidence="4">Sampled in the wild</strain>
    </source>
</reference>
<reference evidence="4" key="1">
    <citation type="submission" date="2013-04" db="EMBL/GenBank/DDBJ databases">
        <authorList>
            <person name="Qu J."/>
            <person name="Murali S.C."/>
            <person name="Bandaranaike D."/>
            <person name="Bellair M."/>
            <person name="Blankenburg K."/>
            <person name="Chao H."/>
            <person name="Dinh H."/>
            <person name="Doddapaneni H."/>
            <person name="Downs B."/>
            <person name="Dugan-Rocha S."/>
            <person name="Elkadiri S."/>
            <person name="Gnanaolivu R.D."/>
            <person name="Hernandez B."/>
            <person name="Javaid M."/>
            <person name="Jayaseelan J.C."/>
            <person name="Lee S."/>
            <person name="Li M."/>
            <person name="Ming W."/>
            <person name="Munidasa M."/>
            <person name="Muniz J."/>
            <person name="Nguyen L."/>
            <person name="Ongeri F."/>
            <person name="Osuji N."/>
            <person name="Pu L.-L."/>
            <person name="Puazo M."/>
            <person name="Qu C."/>
            <person name="Quiroz J."/>
            <person name="Raj R."/>
            <person name="Weissenberger G."/>
            <person name="Xin Y."/>
            <person name="Zou X."/>
            <person name="Han Y."/>
            <person name="Richards S."/>
            <person name="Worley K."/>
            <person name="Muzny D."/>
            <person name="Gibbs R."/>
        </authorList>
    </citation>
    <scope>NUCLEOTIDE SEQUENCE</scope>
    <source>
        <strain evidence="4">Sampled in the wild</strain>
    </source>
</reference>
<feature type="region of interest" description="Disordered" evidence="1">
    <location>
        <begin position="329"/>
        <end position="376"/>
    </location>
</feature>
<evidence type="ECO:0000256" key="2">
    <source>
        <dbReference type="SAM" id="Phobius"/>
    </source>
</evidence>
<keyword evidence="5" id="KW-1185">Reference proteome</keyword>
<feature type="region of interest" description="Disordered" evidence="1">
    <location>
        <begin position="94"/>
        <end position="195"/>
    </location>
</feature>
<dbReference type="Proteomes" id="UP000792457">
    <property type="component" value="Unassembled WGS sequence"/>
</dbReference>
<evidence type="ECO:0000313" key="4">
    <source>
        <dbReference type="EMBL" id="KAG8235519.1"/>
    </source>
</evidence>
<comment type="caution">
    <text evidence="4">The sequence shown here is derived from an EMBL/GenBank/DDBJ whole genome shotgun (WGS) entry which is preliminary data.</text>
</comment>
<evidence type="ECO:0000313" key="5">
    <source>
        <dbReference type="Proteomes" id="UP000792457"/>
    </source>
</evidence>
<evidence type="ECO:0000256" key="1">
    <source>
        <dbReference type="SAM" id="MobiDB-lite"/>
    </source>
</evidence>
<dbReference type="InterPro" id="IPR000082">
    <property type="entry name" value="SEA_dom"/>
</dbReference>
<feature type="compositionally biased region" description="Basic and acidic residues" evidence="1">
    <location>
        <begin position="341"/>
        <end position="354"/>
    </location>
</feature>
<accession>A0A8K0P9G2</accession>
<proteinExistence type="predicted"/>
<evidence type="ECO:0000259" key="3">
    <source>
        <dbReference type="PROSITE" id="PS50024"/>
    </source>
</evidence>
<dbReference type="SUPFAM" id="SSF82671">
    <property type="entry name" value="SEA domain"/>
    <property type="match status" value="1"/>
</dbReference>
<feature type="compositionally biased region" description="Polar residues" evidence="1">
    <location>
        <begin position="61"/>
        <end position="70"/>
    </location>
</feature>
<dbReference type="InterPro" id="IPR036364">
    <property type="entry name" value="SEA_dom_sf"/>
</dbReference>
<feature type="compositionally biased region" description="Pro residues" evidence="1">
    <location>
        <begin position="355"/>
        <end position="373"/>
    </location>
</feature>
<feature type="compositionally biased region" description="Pro residues" evidence="1">
    <location>
        <begin position="138"/>
        <end position="149"/>
    </location>
</feature>
<keyword evidence="2" id="KW-0472">Membrane</keyword>
<feature type="compositionally biased region" description="Polar residues" evidence="1">
    <location>
        <begin position="174"/>
        <end position="185"/>
    </location>
</feature>
<name>A0A8K0P9G2_LADFU</name>
<organism evidence="4 5">
    <name type="scientific">Ladona fulva</name>
    <name type="common">Scarce chaser dragonfly</name>
    <name type="synonym">Libellula fulva</name>
    <dbReference type="NCBI Taxonomy" id="123851"/>
    <lineage>
        <taxon>Eukaryota</taxon>
        <taxon>Metazoa</taxon>
        <taxon>Ecdysozoa</taxon>
        <taxon>Arthropoda</taxon>
        <taxon>Hexapoda</taxon>
        <taxon>Insecta</taxon>
        <taxon>Pterygota</taxon>
        <taxon>Palaeoptera</taxon>
        <taxon>Odonata</taxon>
        <taxon>Epiprocta</taxon>
        <taxon>Anisoptera</taxon>
        <taxon>Libelluloidea</taxon>
        <taxon>Libellulidae</taxon>
        <taxon>Ladona</taxon>
    </lineage>
</organism>
<feature type="region of interest" description="Disordered" evidence="1">
    <location>
        <begin position="1"/>
        <end position="75"/>
    </location>
</feature>
<dbReference type="AlphaFoldDB" id="A0A8K0P9G2"/>
<keyword evidence="2" id="KW-1133">Transmembrane helix</keyword>
<dbReference type="Gene3D" id="3.30.70.960">
    <property type="entry name" value="SEA domain"/>
    <property type="match status" value="1"/>
</dbReference>
<dbReference type="PROSITE" id="PS50024">
    <property type="entry name" value="SEA"/>
    <property type="match status" value="1"/>
</dbReference>
<feature type="transmembrane region" description="Helical" evidence="2">
    <location>
        <begin position="294"/>
        <end position="319"/>
    </location>
</feature>
<feature type="domain" description="SEA" evidence="3">
    <location>
        <begin position="391"/>
        <end position="509"/>
    </location>
</feature>
<dbReference type="EMBL" id="KZ308919">
    <property type="protein sequence ID" value="KAG8235519.1"/>
    <property type="molecule type" value="Genomic_DNA"/>
</dbReference>
<feature type="compositionally biased region" description="Low complexity" evidence="1">
    <location>
        <begin position="1"/>
        <end position="10"/>
    </location>
</feature>
<sequence length="509" mass="54628">MSSSSGGSESTASMREGATELTPNMDPNASMAEEEQSTVPPAEMQEEPKEAEEATESAPEVQSQIQQSPDNRMASVITINGVEASQDVTFVEMNSGMSGGRSERSAFDNPGFVDDEAHGKVGTSGTKVVNGGGRLSPPSSPPPRPPSPAGPFLNSVVSTPPPSGANGRGPVMETPNSNVHNSSGLIMTPNDKEKSEIDGCTNVTEAVNLELVNMNPYGGAGLGVGDDVAGKSGTNGGLNGIPVKRGDEETGDGGFGDPYDEYFVPVNEHRKYIRGEKLYVTKDRRKSQSWKRCICWGVGFTVLAIAILIAVLAGTGVILSQEEEGKAVESRGFSNNAPHVAESRDPNAPVEKEPPIPTEGPPEPSSSFTPPPSMSSVPVYPPTTEMSSLYVPRVLEGEMKIDNLDFTHDLENSSSTYYMDLARVLKEELMHAVFNGQNTPADLFVKVVEFRPGSVVVKFHVGWRLRDSNDQDPVTMDSLQDQLKKHLLNNAGYLYTYHVEPETVKSNRK</sequence>
<gene>
    <name evidence="4" type="ORF">J437_LFUL016160</name>
</gene>